<comment type="caution">
    <text evidence="2">The sequence shown here is derived from an EMBL/GenBank/DDBJ whole genome shotgun (WGS) entry which is preliminary data.</text>
</comment>
<dbReference type="SUPFAM" id="SSF53474">
    <property type="entry name" value="alpha/beta-Hydrolases"/>
    <property type="match status" value="1"/>
</dbReference>
<dbReference type="GO" id="GO:0016787">
    <property type="term" value="F:hydrolase activity"/>
    <property type="evidence" value="ECO:0007669"/>
    <property type="project" value="UniProtKB-KW"/>
</dbReference>
<dbReference type="EMBL" id="VTFX01000005">
    <property type="protein sequence ID" value="KAD3514965.1"/>
    <property type="molecule type" value="Genomic_DNA"/>
</dbReference>
<proteinExistence type="predicted"/>
<dbReference type="Gene3D" id="3.40.50.1820">
    <property type="entry name" value="alpha/beta hydrolase"/>
    <property type="match status" value="1"/>
</dbReference>
<dbReference type="InterPro" id="IPR029058">
    <property type="entry name" value="AB_hydrolase_fold"/>
</dbReference>
<evidence type="ECO:0000259" key="1">
    <source>
        <dbReference type="Pfam" id="PF00561"/>
    </source>
</evidence>
<dbReference type="InterPro" id="IPR050266">
    <property type="entry name" value="AB_hydrolase_sf"/>
</dbReference>
<keyword evidence="2" id="KW-0378">Hydrolase</keyword>
<reference evidence="2 3" key="1">
    <citation type="submission" date="2019-08" db="EMBL/GenBank/DDBJ databases">
        <title>Arthrobacter sp. nov., isolated from plateau pika and Tibetan wild ass.</title>
        <authorList>
            <person name="Ge Y."/>
        </authorList>
    </citation>
    <scope>NUCLEOTIDE SEQUENCE [LARGE SCALE GENOMIC DNA]</scope>
    <source>
        <strain evidence="2 3">785</strain>
    </source>
</reference>
<sequence length="265" mass="28842">MIARDIGTGRPLVLVHGFGVDHRIMLPLESTFKTLAWRRIYLDLPWTGNGSPSSAASAQDVADGVVEEIRNRLGDEPFALLGNSFGGMIARHVAHTLKNQVLGLATLAPVFTAAHEDRILPDRRVIQQDPGLAEGMASARDTADFRDVAVLQTAGTYAAFSAYVVPGLRGANQALMDEIAAAYALDDEPESAHPEPFAAPSLHIFGRQDHVTGYEDGWAHREHYPRGTFSVLDAAGHNLHLERPELVSALIRDWLERIEDCPGSP</sequence>
<feature type="domain" description="AB hydrolase-1" evidence="1">
    <location>
        <begin position="11"/>
        <end position="244"/>
    </location>
</feature>
<dbReference type="PANTHER" id="PTHR43798:SF6">
    <property type="entry name" value="HYDROLASE, PUTATIVE (AFU_ORTHOLOGUE AFUA_4G13070)-RELATED"/>
    <property type="match status" value="1"/>
</dbReference>
<protein>
    <submittedName>
        <fullName evidence="2">Alpha/beta fold hydrolase</fullName>
    </submittedName>
</protein>
<evidence type="ECO:0000313" key="3">
    <source>
        <dbReference type="Proteomes" id="UP000326852"/>
    </source>
</evidence>
<organism evidence="2 3">
    <name type="scientific">Arthrobacter yangruifuii</name>
    <dbReference type="NCBI Taxonomy" id="2606616"/>
    <lineage>
        <taxon>Bacteria</taxon>
        <taxon>Bacillati</taxon>
        <taxon>Actinomycetota</taxon>
        <taxon>Actinomycetes</taxon>
        <taxon>Micrococcales</taxon>
        <taxon>Micrococcaceae</taxon>
        <taxon>Arthrobacter</taxon>
    </lineage>
</organism>
<gene>
    <name evidence="2" type="ORF">GD627_11665</name>
</gene>
<dbReference type="RefSeq" id="WP_152272643.1">
    <property type="nucleotide sequence ID" value="NZ_VTFX01000005.1"/>
</dbReference>
<dbReference type="Pfam" id="PF00561">
    <property type="entry name" value="Abhydrolase_1"/>
    <property type="match status" value="1"/>
</dbReference>
<dbReference type="AlphaFoldDB" id="A0A5N6MHK2"/>
<accession>A0A5N6MHK2</accession>
<dbReference type="PANTHER" id="PTHR43798">
    <property type="entry name" value="MONOACYLGLYCEROL LIPASE"/>
    <property type="match status" value="1"/>
</dbReference>
<dbReference type="Proteomes" id="UP000326852">
    <property type="component" value="Unassembled WGS sequence"/>
</dbReference>
<evidence type="ECO:0000313" key="2">
    <source>
        <dbReference type="EMBL" id="KAD3514965.1"/>
    </source>
</evidence>
<dbReference type="InterPro" id="IPR000073">
    <property type="entry name" value="AB_hydrolase_1"/>
</dbReference>
<keyword evidence="3" id="KW-1185">Reference proteome</keyword>
<name>A0A5N6MHK2_9MICC</name>